<keyword evidence="2" id="KW-1185">Reference proteome</keyword>
<accession>A0AA88KHX3</accession>
<gene>
    <name evidence="1" type="ORF">C9374_012286</name>
</gene>
<evidence type="ECO:0000313" key="2">
    <source>
        <dbReference type="Proteomes" id="UP000816034"/>
    </source>
</evidence>
<dbReference type="GeneID" id="68104740"/>
<evidence type="ECO:0000313" key="1">
    <source>
        <dbReference type="EMBL" id="KAG2373297.1"/>
    </source>
</evidence>
<dbReference type="AlphaFoldDB" id="A0AA88KHX3"/>
<comment type="caution">
    <text evidence="1">The sequence shown here is derived from an EMBL/GenBank/DDBJ whole genome shotgun (WGS) entry which is preliminary data.</text>
</comment>
<proteinExistence type="predicted"/>
<name>A0AA88KHX3_NAELO</name>
<sequence>MPQLQATTPFQPRRRLDPFIYTEIPISDRKFSNSTFYVTHDNGGCPFLVEIIGPNSEQVNIYESAYAKTSIASSAATTSSCLIRQEMTLVENGPMIVRQGLYHLCPGDSRPSWYALIKEIKQSETPFEVFIGYDNYAILSGLSENPDATHHGASVLIRFKATQECWHVGICVMKFVMDEKIEKLYSTVGNSDVVYPYIVTNSNIYVIESKVYYKSKDQLTNADPFDDFYSNQSEWTRVEEGFSETTRVTSKDIDNPATELTSL</sequence>
<organism evidence="1 2">
    <name type="scientific">Naegleria lovaniensis</name>
    <name type="common">Amoeba</name>
    <dbReference type="NCBI Taxonomy" id="51637"/>
    <lineage>
        <taxon>Eukaryota</taxon>
        <taxon>Discoba</taxon>
        <taxon>Heterolobosea</taxon>
        <taxon>Tetramitia</taxon>
        <taxon>Eutetramitia</taxon>
        <taxon>Vahlkampfiidae</taxon>
        <taxon>Naegleria</taxon>
    </lineage>
</organism>
<dbReference type="EMBL" id="PYSW02000057">
    <property type="protein sequence ID" value="KAG2373297.1"/>
    <property type="molecule type" value="Genomic_DNA"/>
</dbReference>
<dbReference type="RefSeq" id="XP_044542471.1">
    <property type="nucleotide sequence ID" value="XM_044688035.1"/>
</dbReference>
<reference evidence="1 2" key="1">
    <citation type="journal article" date="2018" name="BMC Genomics">
        <title>The genome of Naegleria lovaniensis, the basis for a comparative approach to unravel pathogenicity factors of the human pathogenic amoeba N. fowleri.</title>
        <authorList>
            <person name="Liechti N."/>
            <person name="Schurch N."/>
            <person name="Bruggmann R."/>
            <person name="Wittwer M."/>
        </authorList>
    </citation>
    <scope>NUCLEOTIDE SEQUENCE [LARGE SCALE GENOMIC DNA]</scope>
    <source>
        <strain evidence="1 2">ATCC 30569</strain>
    </source>
</reference>
<protein>
    <submittedName>
        <fullName evidence="1">Uncharacterized protein</fullName>
    </submittedName>
</protein>
<dbReference type="Proteomes" id="UP000816034">
    <property type="component" value="Unassembled WGS sequence"/>
</dbReference>